<dbReference type="OrthoDB" id="9131106at2"/>
<evidence type="ECO:0000256" key="1">
    <source>
        <dbReference type="SAM" id="MobiDB-lite"/>
    </source>
</evidence>
<evidence type="ECO:0000313" key="2">
    <source>
        <dbReference type="EMBL" id="SEL37192.1"/>
    </source>
</evidence>
<dbReference type="EMBL" id="FOAJ01000007">
    <property type="protein sequence ID" value="SEL37192.1"/>
    <property type="molecule type" value="Genomic_DNA"/>
</dbReference>
<dbReference type="STRING" id="416943.SAMN05445871_0933"/>
<dbReference type="RefSeq" id="WP_090542655.1">
    <property type="nucleotide sequence ID" value="NZ_FNSR01000001.1"/>
</dbReference>
<evidence type="ECO:0008006" key="4">
    <source>
        <dbReference type="Google" id="ProtNLM"/>
    </source>
</evidence>
<name>A0A1H7PN53_9BURK</name>
<accession>A0A1H7PN53</accession>
<dbReference type="Proteomes" id="UP000199120">
    <property type="component" value="Unassembled WGS sequence"/>
</dbReference>
<gene>
    <name evidence="2" type="ORF">SAMN05192542_10769</name>
</gene>
<evidence type="ECO:0000313" key="3">
    <source>
        <dbReference type="Proteomes" id="UP000199120"/>
    </source>
</evidence>
<dbReference type="AlphaFoldDB" id="A0A1H7PN53"/>
<organism evidence="2 3">
    <name type="scientific">Paraburkholderia caballeronis</name>
    <dbReference type="NCBI Taxonomy" id="416943"/>
    <lineage>
        <taxon>Bacteria</taxon>
        <taxon>Pseudomonadati</taxon>
        <taxon>Pseudomonadota</taxon>
        <taxon>Betaproteobacteria</taxon>
        <taxon>Burkholderiales</taxon>
        <taxon>Burkholderiaceae</taxon>
        <taxon>Paraburkholderia</taxon>
    </lineage>
</organism>
<feature type="region of interest" description="Disordered" evidence="1">
    <location>
        <begin position="1"/>
        <end position="21"/>
    </location>
</feature>
<keyword evidence="3" id="KW-1185">Reference proteome</keyword>
<protein>
    <recommendedName>
        <fullName evidence="4">DUF3318 domain-containing protein</fullName>
    </recommendedName>
</protein>
<reference evidence="3" key="1">
    <citation type="submission" date="2016-10" db="EMBL/GenBank/DDBJ databases">
        <authorList>
            <person name="Varghese N."/>
            <person name="Submissions S."/>
        </authorList>
    </citation>
    <scope>NUCLEOTIDE SEQUENCE [LARGE SCALE GENOMIC DNA]</scope>
    <source>
        <strain evidence="3">LMG 26416</strain>
    </source>
</reference>
<sequence length="149" mass="16864">MSQSHPDSTFRPKRPPAKELSTPQLRALRKELLIVRADVERAELLESYVHLREAVTHFSWLRFLVPGFGKQRGGPLGSTVGGLLKQYPMLSSLVSLILAKPLRASVVSTARPLIKWTGIAFTAWEAYRVWQQIRQQRRTSARSSGIDEE</sequence>
<proteinExistence type="predicted"/>